<evidence type="ECO:0000256" key="1">
    <source>
        <dbReference type="ARBA" id="ARBA00004308"/>
    </source>
</evidence>
<dbReference type="GO" id="GO:0030131">
    <property type="term" value="C:clathrin adaptor complex"/>
    <property type="evidence" value="ECO:0007669"/>
    <property type="project" value="InterPro"/>
</dbReference>
<proteinExistence type="predicted"/>
<dbReference type="Proteomes" id="UP000050791">
    <property type="component" value="Unassembled WGS sequence"/>
</dbReference>
<dbReference type="GO" id="GO:0006886">
    <property type="term" value="P:intracellular protein transport"/>
    <property type="evidence" value="ECO:0007669"/>
    <property type="project" value="InterPro"/>
</dbReference>
<dbReference type="CDD" id="cd09252">
    <property type="entry name" value="AP-3_Mu3_Cterm"/>
    <property type="match status" value="1"/>
</dbReference>
<evidence type="ECO:0000313" key="6">
    <source>
        <dbReference type="Proteomes" id="UP000050791"/>
    </source>
</evidence>
<accession>A0AA85BRQ1</accession>
<dbReference type="InterPro" id="IPR036168">
    <property type="entry name" value="AP2_Mu_C_sf"/>
</dbReference>
<feature type="domain" description="MHD" evidence="5">
    <location>
        <begin position="16"/>
        <end position="248"/>
    </location>
</feature>
<dbReference type="WBParaSite" id="SMTH1_72070.1">
    <property type="protein sequence ID" value="SMTH1_72070.1"/>
    <property type="gene ID" value="SMTH1_72070"/>
</dbReference>
<dbReference type="InterPro" id="IPR018240">
    <property type="entry name" value="Clathrin_mu_CS"/>
</dbReference>
<dbReference type="AlphaFoldDB" id="A0AA85BRQ1"/>
<dbReference type="PROSITE" id="PS51072">
    <property type="entry name" value="MHD"/>
    <property type="match status" value="1"/>
</dbReference>
<dbReference type="InterPro" id="IPR028565">
    <property type="entry name" value="MHD"/>
</dbReference>
<dbReference type="GO" id="GO:0012505">
    <property type="term" value="C:endomembrane system"/>
    <property type="evidence" value="ECO:0007669"/>
    <property type="project" value="UniProtKB-SubCell"/>
</dbReference>
<reference evidence="7" key="1">
    <citation type="submission" date="2023-11" db="UniProtKB">
        <authorList>
            <consortium name="WormBaseParasite"/>
        </authorList>
    </citation>
    <scope>IDENTIFICATION</scope>
</reference>
<dbReference type="PANTHER" id="PTHR10529">
    <property type="entry name" value="AP COMPLEX SUBUNIT MU"/>
    <property type="match status" value="1"/>
</dbReference>
<evidence type="ECO:0000259" key="5">
    <source>
        <dbReference type="PROSITE" id="PS51072"/>
    </source>
</evidence>
<evidence type="ECO:0000313" key="7">
    <source>
        <dbReference type="WBParaSite" id="SMTH1_72070.1"/>
    </source>
</evidence>
<keyword evidence="4" id="KW-0472">Membrane</keyword>
<dbReference type="GO" id="GO:0016192">
    <property type="term" value="P:vesicle-mediated transport"/>
    <property type="evidence" value="ECO:0007669"/>
    <property type="project" value="InterPro"/>
</dbReference>
<dbReference type="SUPFAM" id="SSF49447">
    <property type="entry name" value="Second domain of Mu2 adaptin subunit (ap50) of ap2 adaptor"/>
    <property type="match status" value="1"/>
</dbReference>
<organism evidence="6 7">
    <name type="scientific">Schistosoma mattheei</name>
    <dbReference type="NCBI Taxonomy" id="31246"/>
    <lineage>
        <taxon>Eukaryota</taxon>
        <taxon>Metazoa</taxon>
        <taxon>Spiralia</taxon>
        <taxon>Lophotrochozoa</taxon>
        <taxon>Platyhelminthes</taxon>
        <taxon>Trematoda</taxon>
        <taxon>Digenea</taxon>
        <taxon>Strigeidida</taxon>
        <taxon>Schistosomatoidea</taxon>
        <taxon>Schistosomatidae</taxon>
        <taxon>Schistosoma</taxon>
    </lineage>
</organism>
<dbReference type="PROSITE" id="PS00991">
    <property type="entry name" value="CLAT_ADAPTOR_M_2"/>
    <property type="match status" value="1"/>
</dbReference>
<sequence length="248" mass="28071">MYKYVAKFVHYKSVEKNTGQKTFQKQFTTPFLMPSQNMQQEIHGSVECLIKLSGTPDITLAFTNHRLIDDANLHPCIRFSRWKRERILSFIPPDGKFCLFNYHVSSLSPVSLPIILRHNVLLRERGGRLDVVVVPKTMGKPVENVKLTIQLPPEVLNITASPSVGRTSFDVTTKLFQWDIGRIETKSPNPSMKSSIDLVSGLTTLPSNPVILVNFCIPQFVVSGLKIARVDIYGERRLIFVFWTGRAG</sequence>
<dbReference type="InterPro" id="IPR050431">
    <property type="entry name" value="Adaptor_comp_med_subunit"/>
</dbReference>
<keyword evidence="2" id="KW-0813">Transport</keyword>
<comment type="subcellular location">
    <subcellularLocation>
        <location evidence="1">Endomembrane system</location>
    </subcellularLocation>
</comment>
<evidence type="ECO:0000256" key="3">
    <source>
        <dbReference type="ARBA" id="ARBA00022927"/>
    </source>
</evidence>
<dbReference type="Gene3D" id="2.60.40.1170">
    <property type="entry name" value="Mu homology domain, subdomain B"/>
    <property type="match status" value="2"/>
</dbReference>
<keyword evidence="3" id="KW-0653">Protein transport</keyword>
<dbReference type="Pfam" id="PF00928">
    <property type="entry name" value="Adap_comp_sub"/>
    <property type="match status" value="1"/>
</dbReference>
<protein>
    <recommendedName>
        <fullName evidence="5">MHD domain-containing protein</fullName>
    </recommendedName>
</protein>
<evidence type="ECO:0000256" key="4">
    <source>
        <dbReference type="ARBA" id="ARBA00023136"/>
    </source>
</evidence>
<name>A0AA85BRQ1_9TREM</name>
<evidence type="ECO:0000256" key="2">
    <source>
        <dbReference type="ARBA" id="ARBA00022448"/>
    </source>
</evidence>